<dbReference type="GO" id="GO:0008483">
    <property type="term" value="F:transaminase activity"/>
    <property type="evidence" value="ECO:0007669"/>
    <property type="project" value="UniProtKB-KW"/>
</dbReference>
<gene>
    <name evidence="2" type="ORF">OHA22_46555</name>
</gene>
<keyword evidence="2" id="KW-0032">Aminotransferase</keyword>
<dbReference type="InterPro" id="IPR000192">
    <property type="entry name" value="Aminotrans_V_dom"/>
</dbReference>
<dbReference type="SUPFAM" id="SSF53383">
    <property type="entry name" value="PLP-dependent transferases"/>
    <property type="match status" value="1"/>
</dbReference>
<evidence type="ECO:0000313" key="2">
    <source>
        <dbReference type="EMBL" id="WTT22481.1"/>
    </source>
</evidence>
<protein>
    <submittedName>
        <fullName evidence="2">Aminotransferase class V-fold PLP-dependent enzyme</fullName>
    </submittedName>
</protein>
<reference evidence="2" key="1">
    <citation type="submission" date="2022-10" db="EMBL/GenBank/DDBJ databases">
        <title>The complete genomes of actinobacterial strains from the NBC collection.</title>
        <authorList>
            <person name="Joergensen T.S."/>
            <person name="Alvarez Arevalo M."/>
            <person name="Sterndorff E.B."/>
            <person name="Faurdal D."/>
            <person name="Vuksanovic O."/>
            <person name="Mourched A.-S."/>
            <person name="Charusanti P."/>
            <person name="Shaw S."/>
            <person name="Blin K."/>
            <person name="Weber T."/>
        </authorList>
    </citation>
    <scope>NUCLEOTIDE SEQUENCE</scope>
    <source>
        <strain evidence="2">NBC_00093</strain>
    </source>
</reference>
<dbReference type="PANTHER" id="PTHR43686:SF1">
    <property type="entry name" value="AMINOTRAN_5 DOMAIN-CONTAINING PROTEIN"/>
    <property type="match status" value="1"/>
</dbReference>
<evidence type="ECO:0000259" key="1">
    <source>
        <dbReference type="Pfam" id="PF00266"/>
    </source>
</evidence>
<dbReference type="EMBL" id="CP108222">
    <property type="protein sequence ID" value="WTT22481.1"/>
    <property type="molecule type" value="Genomic_DNA"/>
</dbReference>
<dbReference type="AlphaFoldDB" id="A0AAU2AG14"/>
<dbReference type="InterPro" id="IPR015424">
    <property type="entry name" value="PyrdxlP-dep_Trfase"/>
</dbReference>
<dbReference type="PANTHER" id="PTHR43686">
    <property type="entry name" value="SULFURTRANSFERASE-RELATED"/>
    <property type="match status" value="1"/>
</dbReference>
<proteinExistence type="predicted"/>
<organism evidence="2">
    <name type="scientific">Streptomyces sp. NBC_00093</name>
    <dbReference type="NCBI Taxonomy" id="2975649"/>
    <lineage>
        <taxon>Bacteria</taxon>
        <taxon>Bacillati</taxon>
        <taxon>Actinomycetota</taxon>
        <taxon>Actinomycetes</taxon>
        <taxon>Kitasatosporales</taxon>
        <taxon>Streptomycetaceae</taxon>
        <taxon>Streptomyces</taxon>
    </lineage>
</organism>
<keyword evidence="2" id="KW-0808">Transferase</keyword>
<dbReference type="Pfam" id="PF00266">
    <property type="entry name" value="Aminotran_5"/>
    <property type="match status" value="1"/>
</dbReference>
<dbReference type="InterPro" id="IPR015422">
    <property type="entry name" value="PyrdxlP-dep_Trfase_small"/>
</dbReference>
<feature type="domain" description="Aminotransferase class V" evidence="1">
    <location>
        <begin position="2"/>
        <end position="145"/>
    </location>
</feature>
<sequence length="305" mass="33709">MLVVRRELVRNPVPTAPGGGTVAFVDPRGHRYLDDPVAREEGGTPAIVESVRAGLVFALKQAVGTDTIQAAEEHHWRRALTAWARNPAIEVLGNHHARRLSIVSFRIRHGEHSYLHHNYVVALLNDLFGIQARGGCSCAGPYGHRLLAIDAATSHALLDEVAHGCDGIKPGWTRVNFNYFISDTVRDYLIDAVDLIATHGHRLLPDYRFDPHTGQWRHHHGPTQPPLRLTDVRFGADGRITSPAVRRRRLGEKALAAQLDAARALPAGRPDRLDDGVTGLPADFERMRWFPLPPVCLEQTRSGTG</sequence>
<dbReference type="Gene3D" id="3.90.1150.10">
    <property type="entry name" value="Aspartate Aminotransferase, domain 1"/>
    <property type="match status" value="1"/>
</dbReference>
<accession>A0AAU2AG14</accession>
<name>A0AAU2AG14_9ACTN</name>